<evidence type="ECO:0000313" key="2">
    <source>
        <dbReference type="EMBL" id="GAA5071635.1"/>
    </source>
</evidence>
<reference evidence="3" key="1">
    <citation type="journal article" date="2019" name="Int. J. Syst. Evol. Microbiol.">
        <title>The Global Catalogue of Microorganisms (GCM) 10K type strain sequencing project: providing services to taxonomists for standard genome sequencing and annotation.</title>
        <authorList>
            <consortium name="The Broad Institute Genomics Platform"/>
            <consortium name="The Broad Institute Genome Sequencing Center for Infectious Disease"/>
            <person name="Wu L."/>
            <person name="Ma J."/>
        </authorList>
    </citation>
    <scope>NUCLEOTIDE SEQUENCE [LARGE SCALE GENOMIC DNA]</scope>
    <source>
        <strain evidence="3">JCM 18410</strain>
    </source>
</reference>
<feature type="transmembrane region" description="Helical" evidence="1">
    <location>
        <begin position="380"/>
        <end position="406"/>
    </location>
</feature>
<dbReference type="PANTHER" id="PTHR30489:SF0">
    <property type="entry name" value="LIPOPROTEIN-RELEASING SYSTEM TRANSMEMBRANE PROTEIN LOLE"/>
    <property type="match status" value="1"/>
</dbReference>
<keyword evidence="1" id="KW-0472">Membrane</keyword>
<name>A0ABP9L5M0_9ACTN</name>
<keyword evidence="3" id="KW-1185">Reference proteome</keyword>
<evidence type="ECO:0000313" key="3">
    <source>
        <dbReference type="Proteomes" id="UP001500124"/>
    </source>
</evidence>
<accession>A0ABP9L5M0</accession>
<feature type="transmembrane region" description="Helical" evidence="1">
    <location>
        <begin position="336"/>
        <end position="359"/>
    </location>
</feature>
<dbReference type="PANTHER" id="PTHR30489">
    <property type="entry name" value="LIPOPROTEIN-RELEASING SYSTEM TRANSMEMBRANE PROTEIN LOLE"/>
    <property type="match status" value="1"/>
</dbReference>
<keyword evidence="1" id="KW-1133">Transmembrane helix</keyword>
<feature type="transmembrane region" description="Helical" evidence="1">
    <location>
        <begin position="896"/>
        <end position="917"/>
    </location>
</feature>
<feature type="transmembrane region" description="Helical" evidence="1">
    <location>
        <begin position="564"/>
        <end position="585"/>
    </location>
</feature>
<proteinExistence type="predicted"/>
<feature type="transmembrane region" description="Helical" evidence="1">
    <location>
        <begin position="792"/>
        <end position="813"/>
    </location>
</feature>
<protein>
    <submittedName>
        <fullName evidence="2">FtsX-like permease family protein</fullName>
    </submittedName>
</protein>
<comment type="caution">
    <text evidence="2">The sequence shown here is derived from an EMBL/GenBank/DDBJ whole genome shotgun (WGS) entry which is preliminary data.</text>
</comment>
<dbReference type="Proteomes" id="UP001500124">
    <property type="component" value="Unassembled WGS sequence"/>
</dbReference>
<feature type="transmembrane region" description="Helical" evidence="1">
    <location>
        <begin position="412"/>
        <end position="432"/>
    </location>
</feature>
<feature type="transmembrane region" description="Helical" evidence="1">
    <location>
        <begin position="511"/>
        <end position="531"/>
    </location>
</feature>
<evidence type="ECO:0000256" key="1">
    <source>
        <dbReference type="SAM" id="Phobius"/>
    </source>
</evidence>
<feature type="transmembrane region" description="Helical" evidence="1">
    <location>
        <begin position="839"/>
        <end position="863"/>
    </location>
</feature>
<feature type="transmembrane region" description="Helical" evidence="1">
    <location>
        <begin position="460"/>
        <end position="477"/>
    </location>
</feature>
<keyword evidence="1" id="KW-0812">Transmembrane</keyword>
<gene>
    <name evidence="2" type="ORF">GCM10023336_57570</name>
</gene>
<dbReference type="EMBL" id="BAABKC010000094">
    <property type="protein sequence ID" value="GAA5071635.1"/>
    <property type="molecule type" value="Genomic_DNA"/>
</dbReference>
<organism evidence="2 3">
    <name type="scientific">Streptomyces similanensis</name>
    <dbReference type="NCBI Taxonomy" id="1274988"/>
    <lineage>
        <taxon>Bacteria</taxon>
        <taxon>Bacillati</taxon>
        <taxon>Actinomycetota</taxon>
        <taxon>Actinomycetes</taxon>
        <taxon>Kitasatosporales</taxon>
        <taxon>Streptomycetaceae</taxon>
        <taxon>Streptomyces</taxon>
    </lineage>
</organism>
<dbReference type="InterPro" id="IPR051447">
    <property type="entry name" value="Lipoprotein-release_system"/>
</dbReference>
<sequence length="933" mass="94198">MSEVHAVVASWFRVRLRTAPGAAAALAVLVALTACLAAALPRTLDRYEDAGLRRAVAQAGQGRGTVSVQAPTPDIQLPARQQERALLPDALSRQYTGLLGTVPGPLTVDRGQSAYGVTTGSGLAVFDPWIPRPSGLPAKVSLFAQSGLAEHSVLRAGRLPRAEGSVTGRTGAVEAAVSEATARSLHIQVGSVVHVPNTSADTVLAVRVTGLLAPRAPDGAYWSARPLLRTPALIQVPSQDPEPPKYWLGALLLAPEAAPALLGTDVWPVRYWQLAPDTRALHARDLGALRSAVASLESGPGLGRARALTDPATQTGTALDDVLGSYDRLRSGVGPLVSVAAVGGATVALVVLLMAGGLAADRRRAELALLRARGASLRVLAGRLTAETAVVAVPAGALGLGAALLAVAAARAAWSVAAATAVTAVACAALPLRAALAHRTVRLHAPRQDAAAVRPSRRRTVAELTLLVIAAGAVEALRRRGVSGGSGAAGAADASGAAGASGSGSGSGDQLMSLAPVLVGVIAALLLVRLYPLPLRWLTRPAARLRGAVGHLSLARAGRTSASAVLPLLALLTALTTAAFGGSVLTGVAQARDRTALLAVGADARIEAAVELPAGLSGTVRGMPGVRAATEASVDYRAKTGPNLTPLKLAGVAPAEYAALAGRTGLGAFPAQRLRRPADRTAPLPALASPSSAAAHGTGPFTVQLSDGATVTVRIALVRDRTPAVPGTDFLVVDRAGLSGESARPSTLLVTGDHLDAAALRTAAGTSAAVQVRAAERARYADSPLQSGAERVYAAAVAAGAGYAVLALLLALLRAAPERAALLARLRTMGLTRAQGRRLLVLESLPQALLAAAGGALTGWATIRLLSPGIDLTAVAVPPAAAAAGAGALRADPLSLALPATAVLLLAVGVAVAQAWWTGRRGSVRELRAGDAR</sequence>